<keyword evidence="8 14" id="KW-0547">Nucleotide-binding</keyword>
<dbReference type="RefSeq" id="WP_188679894.1">
    <property type="nucleotide sequence ID" value="NZ_BMNY01000001.1"/>
</dbReference>
<dbReference type="Gene3D" id="3.10.20.70">
    <property type="entry name" value="Glutamine synthetase, N-terminal domain"/>
    <property type="match status" value="1"/>
</dbReference>
<evidence type="ECO:0000259" key="19">
    <source>
        <dbReference type="PROSITE" id="PS51987"/>
    </source>
</evidence>
<dbReference type="NCBIfam" id="TIGR00653">
    <property type="entry name" value="GlnA"/>
    <property type="match status" value="1"/>
</dbReference>
<dbReference type="InterPro" id="IPR004809">
    <property type="entry name" value="Gln_synth_I"/>
</dbReference>
<evidence type="ECO:0000313" key="20">
    <source>
        <dbReference type="EMBL" id="GGM69296.1"/>
    </source>
</evidence>
<evidence type="ECO:0000256" key="10">
    <source>
        <dbReference type="ARBA" id="ARBA00022842"/>
    </source>
</evidence>
<evidence type="ECO:0000256" key="15">
    <source>
        <dbReference type="PIRSR" id="PIRSR604809-3"/>
    </source>
</evidence>
<keyword evidence="5" id="KW-0963">Cytoplasm</keyword>
<dbReference type="GO" id="GO:0004356">
    <property type="term" value="F:glutamine synthetase activity"/>
    <property type="evidence" value="ECO:0007669"/>
    <property type="project" value="UniProtKB-EC"/>
</dbReference>
<gene>
    <name evidence="20" type="ORF">GCM10007108_04200</name>
</gene>
<dbReference type="PANTHER" id="PTHR43785">
    <property type="entry name" value="GAMMA-GLUTAMYLPUTRESCINE SYNTHETASE"/>
    <property type="match status" value="1"/>
</dbReference>
<dbReference type="InterPro" id="IPR008147">
    <property type="entry name" value="Gln_synt_N"/>
</dbReference>
<feature type="binding site" evidence="14">
    <location>
        <begin position="243"/>
        <end position="245"/>
    </location>
    <ligand>
        <name>ATP</name>
        <dbReference type="ChEBI" id="CHEBI:30616"/>
    </ligand>
</feature>
<feature type="binding site" evidence="15">
    <location>
        <position position="192"/>
    </location>
    <ligand>
        <name>Mg(2+)</name>
        <dbReference type="ChEBI" id="CHEBI:18420"/>
        <label>1</label>
    </ligand>
</feature>
<organism evidence="20 21">
    <name type="scientific">Thermogymnomonas acidicola</name>
    <dbReference type="NCBI Taxonomy" id="399579"/>
    <lineage>
        <taxon>Archaea</taxon>
        <taxon>Methanobacteriati</taxon>
        <taxon>Thermoplasmatota</taxon>
        <taxon>Thermoplasmata</taxon>
        <taxon>Thermoplasmatales</taxon>
        <taxon>Thermogymnomonas</taxon>
    </lineage>
</organism>
<dbReference type="InterPro" id="IPR014746">
    <property type="entry name" value="Gln_synth/guanido_kin_cat_dom"/>
</dbReference>
<comment type="subcellular location">
    <subcellularLocation>
        <location evidence="1">Cytoplasm</location>
    </subcellularLocation>
</comment>
<feature type="binding site" evidence="14">
    <location>
        <position position="314"/>
    </location>
    <ligand>
        <name>ATP</name>
        <dbReference type="ChEBI" id="CHEBI:30616"/>
    </ligand>
</feature>
<dbReference type="SMART" id="SM01230">
    <property type="entry name" value="Gln-synt_C"/>
    <property type="match status" value="1"/>
</dbReference>
<keyword evidence="21" id="KW-1185">Reference proteome</keyword>
<feature type="binding site" evidence="15">
    <location>
        <position position="241"/>
    </location>
    <ligand>
        <name>Mg(2+)</name>
        <dbReference type="ChEBI" id="CHEBI:18420"/>
        <label>1</label>
    </ligand>
</feature>
<dbReference type="PROSITE" id="PS51986">
    <property type="entry name" value="GS_BETA_GRASP"/>
    <property type="match status" value="1"/>
</dbReference>
<feature type="binding site" evidence="13">
    <location>
        <position position="296"/>
    </location>
    <ligand>
        <name>L-glutamate</name>
        <dbReference type="ChEBI" id="CHEBI:29985"/>
    </ligand>
</feature>
<comment type="catalytic activity">
    <reaction evidence="12">
        <text>L-glutamate + NH4(+) + ATP = L-glutamine + ADP + phosphate + H(+)</text>
        <dbReference type="Rhea" id="RHEA:16169"/>
        <dbReference type="ChEBI" id="CHEBI:15378"/>
        <dbReference type="ChEBI" id="CHEBI:28938"/>
        <dbReference type="ChEBI" id="CHEBI:29985"/>
        <dbReference type="ChEBI" id="CHEBI:30616"/>
        <dbReference type="ChEBI" id="CHEBI:43474"/>
        <dbReference type="ChEBI" id="CHEBI:58359"/>
        <dbReference type="ChEBI" id="CHEBI:456216"/>
        <dbReference type="EC" id="6.3.1.2"/>
    </reaction>
</comment>
<feature type="binding site" evidence="15">
    <location>
        <position position="185"/>
    </location>
    <ligand>
        <name>Mg(2+)</name>
        <dbReference type="ChEBI" id="CHEBI:18420"/>
        <label>1</label>
    </ligand>
</feature>
<feature type="binding site" evidence="13">
    <location>
        <position position="333"/>
    </location>
    <ligand>
        <name>L-glutamate</name>
        <dbReference type="ChEBI" id="CHEBI:29985"/>
    </ligand>
</feature>
<name>A0AA37F8X8_9ARCH</name>
<dbReference type="Proteomes" id="UP000632195">
    <property type="component" value="Unassembled WGS sequence"/>
</dbReference>
<feature type="binding site" evidence="15">
    <location>
        <position position="130"/>
    </location>
    <ligand>
        <name>Mg(2+)</name>
        <dbReference type="ChEBI" id="CHEBI:18420"/>
        <label>1</label>
    </ligand>
</feature>
<feature type="binding site" evidence="14">
    <location>
        <position position="180"/>
    </location>
    <ligand>
        <name>ATP</name>
        <dbReference type="ChEBI" id="CHEBI:30616"/>
    </ligand>
</feature>
<feature type="binding site" evidence="13">
    <location>
        <position position="302"/>
    </location>
    <ligand>
        <name>L-glutamate</name>
        <dbReference type="ChEBI" id="CHEBI:29985"/>
    </ligand>
</feature>
<comment type="caution">
    <text evidence="20">The sequence shown here is derived from an EMBL/GenBank/DDBJ whole genome shotgun (WGS) entry which is preliminary data.</text>
</comment>
<dbReference type="GO" id="GO:0005737">
    <property type="term" value="C:cytoplasm"/>
    <property type="evidence" value="ECO:0007669"/>
    <property type="project" value="UniProtKB-SubCell"/>
</dbReference>
<keyword evidence="9 14" id="KW-0067">ATP-binding</keyword>
<reference evidence="20" key="1">
    <citation type="journal article" date="2014" name="Int. J. Syst. Evol. Microbiol.">
        <title>Complete genome sequence of Corynebacterium casei LMG S-19264T (=DSM 44701T), isolated from a smear-ripened cheese.</title>
        <authorList>
            <consortium name="US DOE Joint Genome Institute (JGI-PGF)"/>
            <person name="Walter F."/>
            <person name="Albersmeier A."/>
            <person name="Kalinowski J."/>
            <person name="Ruckert C."/>
        </authorList>
    </citation>
    <scope>NUCLEOTIDE SEQUENCE</scope>
    <source>
        <strain evidence="20">JCM 13583</strain>
    </source>
</reference>
<evidence type="ECO:0000256" key="11">
    <source>
        <dbReference type="ARBA" id="ARBA00030668"/>
    </source>
</evidence>
<sequence length="442" mass="50264">MQQDPSSILERIRKDGIEFLQFQFTDILGVIKTVTVPKNRFEATVSEGVVFDGSSVAGYAQIEESDMRAIPDYSTYTILPDSGGKVARFICDVYTPEGKRFEGDPRYVLQKTVQRLKKDKLDFFVGPEFEFFIFKLDENGSPTNKPSDYGGYFDNTPLDAANEIRQEILDSLYKLGYQPEAAHHEVAYGQHEIDLKYAEAVVMADRVAMLKSIIKNTARAHGLYATFMPKPINGVNGSGMHVHQSIMTEDEKQNMFWDERAKYGISEMGMHYLAGILANINQGAAVLASWVNSYKRLIPGFEAPVYISWANKNRTALVRIPAGTGMKKRMELRCPDPAGNPYLQFAVILGMGLDGIQRKLEPPEPVERDIFHMTPEERQQLGIQAMPESLGEALHHLKNSKLMREILGQHVFENFIEVKTREWDAFRSHVTQWELERYLPRL</sequence>
<dbReference type="PANTHER" id="PTHR43785:SF12">
    <property type="entry name" value="TYPE-1 GLUTAMINE SYNTHETASE 2"/>
    <property type="match status" value="1"/>
</dbReference>
<feature type="binding site" evidence="15">
    <location>
        <position position="331"/>
    </location>
    <ligand>
        <name>Mg(2+)</name>
        <dbReference type="ChEBI" id="CHEBI:18420"/>
        <label>1</label>
    </ligand>
</feature>
<dbReference type="Gene3D" id="3.30.590.10">
    <property type="entry name" value="Glutamine synthetase/guanido kinase, catalytic domain"/>
    <property type="match status" value="1"/>
</dbReference>
<proteinExistence type="inferred from homology"/>
<evidence type="ECO:0000256" key="3">
    <source>
        <dbReference type="ARBA" id="ARBA00012937"/>
    </source>
</evidence>
<evidence type="ECO:0000256" key="14">
    <source>
        <dbReference type="PIRSR" id="PIRSR604809-2"/>
    </source>
</evidence>
<feature type="domain" description="GS catalytic" evidence="19">
    <location>
        <begin position="105"/>
        <end position="442"/>
    </location>
</feature>
<evidence type="ECO:0000259" key="18">
    <source>
        <dbReference type="PROSITE" id="PS51986"/>
    </source>
</evidence>
<evidence type="ECO:0000313" key="21">
    <source>
        <dbReference type="Proteomes" id="UP000632195"/>
    </source>
</evidence>
<evidence type="ECO:0000256" key="9">
    <source>
        <dbReference type="ARBA" id="ARBA00022840"/>
    </source>
</evidence>
<dbReference type="SUPFAM" id="SSF54368">
    <property type="entry name" value="Glutamine synthetase, N-terminal domain"/>
    <property type="match status" value="1"/>
</dbReference>
<evidence type="ECO:0000256" key="2">
    <source>
        <dbReference type="ARBA" id="ARBA00009897"/>
    </source>
</evidence>
<evidence type="ECO:0000256" key="13">
    <source>
        <dbReference type="PIRSR" id="PIRSR604809-1"/>
    </source>
</evidence>
<dbReference type="InterPro" id="IPR036651">
    <property type="entry name" value="Gln_synt_N_sf"/>
</dbReference>
<accession>A0AA37F8X8</accession>
<dbReference type="Pfam" id="PF03951">
    <property type="entry name" value="Gln-synt_N"/>
    <property type="match status" value="1"/>
</dbReference>
<feature type="binding site" evidence="15">
    <location>
        <position position="128"/>
    </location>
    <ligand>
        <name>Mg(2+)</name>
        <dbReference type="ChEBI" id="CHEBI:18420"/>
        <label>1</label>
    </ligand>
</feature>
<dbReference type="GO" id="GO:0046872">
    <property type="term" value="F:metal ion binding"/>
    <property type="evidence" value="ECO:0007669"/>
    <property type="project" value="UniProtKB-KW"/>
</dbReference>
<feature type="domain" description="GS beta-grasp" evidence="18">
    <location>
        <begin position="15"/>
        <end position="98"/>
    </location>
</feature>
<dbReference type="EC" id="6.3.1.2" evidence="3"/>
<keyword evidence="10 15" id="KW-0460">Magnesium</keyword>
<dbReference type="PROSITE" id="PS51987">
    <property type="entry name" value="GS_CATALYTIC"/>
    <property type="match status" value="1"/>
</dbReference>
<feature type="binding site" evidence="13">
    <location>
        <begin position="236"/>
        <end position="237"/>
    </location>
    <ligand>
        <name>L-glutamate</name>
        <dbReference type="ChEBI" id="CHEBI:29985"/>
    </ligand>
</feature>
<evidence type="ECO:0000256" key="1">
    <source>
        <dbReference type="ARBA" id="ARBA00004496"/>
    </source>
</evidence>
<dbReference type="PROSITE" id="PS00181">
    <property type="entry name" value="GLNA_ATP"/>
    <property type="match status" value="1"/>
</dbReference>
<dbReference type="GO" id="GO:0005524">
    <property type="term" value="F:ATP binding"/>
    <property type="evidence" value="ECO:0007669"/>
    <property type="project" value="UniProtKB-KW"/>
</dbReference>
<dbReference type="InterPro" id="IPR008146">
    <property type="entry name" value="Gln_synth_cat_dom"/>
</dbReference>
<dbReference type="EMBL" id="BMNY01000001">
    <property type="protein sequence ID" value="GGM69296.1"/>
    <property type="molecule type" value="Genomic_DNA"/>
</dbReference>
<dbReference type="InterPro" id="IPR027303">
    <property type="entry name" value="Gln_synth_gly_rich_site"/>
</dbReference>
<evidence type="ECO:0000256" key="16">
    <source>
        <dbReference type="PROSITE-ProRule" id="PRU01330"/>
    </source>
</evidence>
<dbReference type="SUPFAM" id="SSF55931">
    <property type="entry name" value="Glutamine synthetase/guanido kinase"/>
    <property type="match status" value="1"/>
</dbReference>
<evidence type="ECO:0000256" key="7">
    <source>
        <dbReference type="ARBA" id="ARBA00022723"/>
    </source>
</evidence>
<evidence type="ECO:0000256" key="8">
    <source>
        <dbReference type="ARBA" id="ARBA00022741"/>
    </source>
</evidence>
<reference evidence="20" key="2">
    <citation type="submission" date="2022-09" db="EMBL/GenBank/DDBJ databases">
        <authorList>
            <person name="Sun Q."/>
            <person name="Ohkuma M."/>
        </authorList>
    </citation>
    <scope>NUCLEOTIDE SEQUENCE</scope>
    <source>
        <strain evidence="20">JCM 13583</strain>
    </source>
</reference>
<feature type="binding site" evidence="13">
    <location>
        <position position="314"/>
    </location>
    <ligand>
        <name>L-glutamate</name>
        <dbReference type="ChEBI" id="CHEBI:29985"/>
    </ligand>
</feature>
<evidence type="ECO:0000256" key="4">
    <source>
        <dbReference type="ARBA" id="ARBA00021364"/>
    </source>
</evidence>
<evidence type="ECO:0000256" key="6">
    <source>
        <dbReference type="ARBA" id="ARBA00022598"/>
    </source>
</evidence>
<dbReference type="Pfam" id="PF00120">
    <property type="entry name" value="Gln-synt_C"/>
    <property type="match status" value="1"/>
</dbReference>
<comment type="cofactor">
    <cofactor evidence="15">
        <name>Mg(2+)</name>
        <dbReference type="ChEBI" id="CHEBI:18420"/>
    </cofactor>
    <text evidence="15">Binds 2 Mg(2+) ions per subunit.</text>
</comment>
<evidence type="ECO:0000256" key="12">
    <source>
        <dbReference type="ARBA" id="ARBA00049436"/>
    </source>
</evidence>
<protein>
    <recommendedName>
        <fullName evidence="4">Glutamine synthetase</fullName>
        <ecNumber evidence="3">6.3.1.2</ecNumber>
    </recommendedName>
    <alternativeName>
        <fullName evidence="11">Glutamate--ammonia ligase</fullName>
    </alternativeName>
</protein>
<keyword evidence="7 15" id="KW-0479">Metal-binding</keyword>
<dbReference type="GO" id="GO:0006542">
    <property type="term" value="P:glutamine biosynthetic process"/>
    <property type="evidence" value="ECO:0007669"/>
    <property type="project" value="InterPro"/>
</dbReference>
<comment type="similarity">
    <text evidence="2 16 17">Belongs to the glutamine synthetase family.</text>
</comment>
<evidence type="ECO:0000256" key="17">
    <source>
        <dbReference type="RuleBase" id="RU000384"/>
    </source>
</evidence>
<dbReference type="AlphaFoldDB" id="A0AA37F8X8"/>
<keyword evidence="6" id="KW-0436">Ligase</keyword>
<evidence type="ECO:0000256" key="5">
    <source>
        <dbReference type="ARBA" id="ARBA00022490"/>
    </source>
</evidence>